<dbReference type="SMART" id="SM00475">
    <property type="entry name" value="53EXOc"/>
    <property type="match status" value="1"/>
</dbReference>
<dbReference type="PANTHER" id="PTHR42646:SF2">
    <property type="entry name" value="5'-3' EXONUCLEASE FAMILY PROTEIN"/>
    <property type="match status" value="1"/>
</dbReference>
<dbReference type="InterPro" id="IPR036279">
    <property type="entry name" value="5-3_exonuclease_C_sf"/>
</dbReference>
<dbReference type="PANTHER" id="PTHR42646">
    <property type="entry name" value="FLAP ENDONUCLEASE XNI"/>
    <property type="match status" value="1"/>
</dbReference>
<evidence type="ECO:0000256" key="2">
    <source>
        <dbReference type="ARBA" id="ARBA00022801"/>
    </source>
</evidence>
<dbReference type="GO" id="GO:0003887">
    <property type="term" value="F:DNA-directed DNA polymerase activity"/>
    <property type="evidence" value="ECO:0007669"/>
    <property type="project" value="UniProtKB-EC"/>
</dbReference>
<keyword evidence="4" id="KW-0548">Nucleotidyltransferase</keyword>
<gene>
    <name evidence="4" type="ORF">ABID12_003087</name>
</gene>
<dbReference type="EMBL" id="JBEPLY010000011">
    <property type="protein sequence ID" value="MET3601136.1"/>
    <property type="molecule type" value="Genomic_DNA"/>
</dbReference>
<evidence type="ECO:0000313" key="5">
    <source>
        <dbReference type="Proteomes" id="UP001549164"/>
    </source>
</evidence>
<keyword evidence="1" id="KW-0540">Nuclease</keyword>
<dbReference type="SUPFAM" id="SSF47807">
    <property type="entry name" value="5' to 3' exonuclease, C-terminal subdomain"/>
    <property type="match status" value="1"/>
</dbReference>
<accession>A0ABV2IE04</accession>
<organism evidence="4 5">
    <name type="scientific">Martelella mangrovi</name>
    <dbReference type="NCBI Taxonomy" id="1397477"/>
    <lineage>
        <taxon>Bacteria</taxon>
        <taxon>Pseudomonadati</taxon>
        <taxon>Pseudomonadota</taxon>
        <taxon>Alphaproteobacteria</taxon>
        <taxon>Hyphomicrobiales</taxon>
        <taxon>Aurantimonadaceae</taxon>
        <taxon>Martelella</taxon>
    </lineage>
</organism>
<dbReference type="InterPro" id="IPR002421">
    <property type="entry name" value="5-3_exonuclease"/>
</dbReference>
<name>A0ABV2IE04_9HYPH</name>
<evidence type="ECO:0000259" key="3">
    <source>
        <dbReference type="SMART" id="SM00475"/>
    </source>
</evidence>
<dbReference type="SUPFAM" id="SSF88723">
    <property type="entry name" value="PIN domain-like"/>
    <property type="match status" value="1"/>
</dbReference>
<dbReference type="RefSeq" id="WP_354434985.1">
    <property type="nucleotide sequence ID" value="NZ_JBEPLY010000011.1"/>
</dbReference>
<keyword evidence="2" id="KW-0378">Hydrolase</keyword>
<evidence type="ECO:0000313" key="4">
    <source>
        <dbReference type="EMBL" id="MET3601136.1"/>
    </source>
</evidence>
<keyword evidence="4" id="KW-0808">Transferase</keyword>
<comment type="caution">
    <text evidence="4">The sequence shown here is derived from an EMBL/GenBank/DDBJ whole genome shotgun (WGS) entry which is preliminary data.</text>
</comment>
<dbReference type="InterPro" id="IPR038969">
    <property type="entry name" value="FEN"/>
</dbReference>
<sequence length="250" mass="28157">MKRTLLIDADVTAYQAASAVEEALEIEPDYWVWSCDFKRVKARIEENIAFFMQELKADDYILCLTDSAGNFRREVYPGYKGNRVKVKRPLALKPAKEWMIEELNAYFRPRLEGDDILGILATHPHLVPGEKVIVSLDKDMKTVPGLYYRNPDDGLVLITEAEAERYFFNQVLTGDVTDGYPGCPGVGPKKAEKILGDLGGAEAWQAIVAAYEKAGLTEADALTQARCARILHASDYDFKRKEPKLWNPPK</sequence>
<dbReference type="Pfam" id="PF02739">
    <property type="entry name" value="5_3_exonuc_N"/>
    <property type="match status" value="1"/>
</dbReference>
<keyword evidence="5" id="KW-1185">Reference proteome</keyword>
<proteinExistence type="predicted"/>
<protein>
    <submittedName>
        <fullName evidence="4">DNA polymerase-1</fullName>
        <ecNumber evidence="4">2.7.7.7</ecNumber>
    </submittedName>
</protein>
<dbReference type="InterPro" id="IPR029060">
    <property type="entry name" value="PIN-like_dom_sf"/>
</dbReference>
<feature type="domain" description="5'-3' exonuclease" evidence="3">
    <location>
        <begin position="38"/>
        <end position="241"/>
    </location>
</feature>
<evidence type="ECO:0000256" key="1">
    <source>
        <dbReference type="ARBA" id="ARBA00022722"/>
    </source>
</evidence>
<dbReference type="EC" id="2.7.7.7" evidence="4"/>
<dbReference type="Gene3D" id="3.40.50.1010">
    <property type="entry name" value="5'-nuclease"/>
    <property type="match status" value="1"/>
</dbReference>
<reference evidence="4 5" key="1">
    <citation type="submission" date="2024-06" db="EMBL/GenBank/DDBJ databases">
        <title>Genomic Encyclopedia of Type Strains, Phase IV (KMG-IV): sequencing the most valuable type-strain genomes for metagenomic binning, comparative biology and taxonomic classification.</title>
        <authorList>
            <person name="Goeker M."/>
        </authorList>
    </citation>
    <scope>NUCLEOTIDE SEQUENCE [LARGE SCALE GENOMIC DNA]</scope>
    <source>
        <strain evidence="4 5">DSM 28102</strain>
    </source>
</reference>
<dbReference type="Gene3D" id="1.10.150.20">
    <property type="entry name" value="5' to 3' exonuclease, C-terminal subdomain"/>
    <property type="match status" value="1"/>
</dbReference>
<dbReference type="Proteomes" id="UP001549164">
    <property type="component" value="Unassembled WGS sequence"/>
</dbReference>
<dbReference type="InterPro" id="IPR020046">
    <property type="entry name" value="5-3_exonucl_a-hlix_arch_N"/>
</dbReference>